<dbReference type="EMBL" id="BQNB010019433">
    <property type="protein sequence ID" value="GJT85260.1"/>
    <property type="molecule type" value="Genomic_DNA"/>
</dbReference>
<name>A0ABQ5HDB8_9ASTR</name>
<organism evidence="1 2">
    <name type="scientific">Tanacetum coccineum</name>
    <dbReference type="NCBI Taxonomy" id="301880"/>
    <lineage>
        <taxon>Eukaryota</taxon>
        <taxon>Viridiplantae</taxon>
        <taxon>Streptophyta</taxon>
        <taxon>Embryophyta</taxon>
        <taxon>Tracheophyta</taxon>
        <taxon>Spermatophyta</taxon>
        <taxon>Magnoliopsida</taxon>
        <taxon>eudicotyledons</taxon>
        <taxon>Gunneridae</taxon>
        <taxon>Pentapetalae</taxon>
        <taxon>asterids</taxon>
        <taxon>campanulids</taxon>
        <taxon>Asterales</taxon>
        <taxon>Asteraceae</taxon>
        <taxon>Asteroideae</taxon>
        <taxon>Anthemideae</taxon>
        <taxon>Anthemidinae</taxon>
        <taxon>Tanacetum</taxon>
    </lineage>
</organism>
<keyword evidence="2" id="KW-1185">Reference proteome</keyword>
<sequence>MNPNSVDKNDPKDVQLQDVYIIYDIASSVEIQKVYELKRFLDRLNDDDAIPIPREDAQATLGDTNDPFTSISMSKDFEDKDFAANDAY</sequence>
<accession>A0ABQ5HDB8</accession>
<gene>
    <name evidence="1" type="ORF">Tco_1066977</name>
</gene>
<proteinExistence type="predicted"/>
<evidence type="ECO:0000313" key="1">
    <source>
        <dbReference type="EMBL" id="GJT85260.1"/>
    </source>
</evidence>
<reference evidence="1" key="1">
    <citation type="journal article" date="2022" name="Int. J. Mol. Sci.">
        <title>Draft Genome of Tanacetum Coccineum: Genomic Comparison of Closely Related Tanacetum-Family Plants.</title>
        <authorList>
            <person name="Yamashiro T."/>
            <person name="Shiraishi A."/>
            <person name="Nakayama K."/>
            <person name="Satake H."/>
        </authorList>
    </citation>
    <scope>NUCLEOTIDE SEQUENCE</scope>
</reference>
<dbReference type="Proteomes" id="UP001151760">
    <property type="component" value="Unassembled WGS sequence"/>
</dbReference>
<reference evidence="1" key="2">
    <citation type="submission" date="2022-01" db="EMBL/GenBank/DDBJ databases">
        <authorList>
            <person name="Yamashiro T."/>
            <person name="Shiraishi A."/>
            <person name="Satake H."/>
            <person name="Nakayama K."/>
        </authorList>
    </citation>
    <scope>NUCLEOTIDE SEQUENCE</scope>
</reference>
<comment type="caution">
    <text evidence="1">The sequence shown here is derived from an EMBL/GenBank/DDBJ whole genome shotgun (WGS) entry which is preliminary data.</text>
</comment>
<protein>
    <submittedName>
        <fullName evidence="1">Uncharacterized protein</fullName>
    </submittedName>
</protein>
<evidence type="ECO:0000313" key="2">
    <source>
        <dbReference type="Proteomes" id="UP001151760"/>
    </source>
</evidence>